<dbReference type="VEuPathDB" id="TriTrypDB:TCDM_01392"/>
<dbReference type="Gene3D" id="2.60.120.380">
    <property type="match status" value="1"/>
</dbReference>
<dbReference type="VEuPathDB" id="TriTrypDB:BCY84_01017"/>
<dbReference type="InterPro" id="IPR001300">
    <property type="entry name" value="Peptidase_C2_calpain_cat"/>
</dbReference>
<dbReference type="OMA" id="VWCAAPL"/>
<sequence length="1030" mass="116144">MTTYFAGLSLREIYEKKCVELHCRKNSAICQLLSDVPDEYQSLVFIDLSKNFLGPKGILPLLEIVRCCRNIRVFDLRAQQLDNVAIDALCLALRQHPSILRINLSDNPLTMNAGVSLLQLVRENPVIEFMTLERTGIGNSIVQAIKCQLEKNRRVKEMVAERELGLLASPGSRDVNSSTNEEKSGRERITPVKIFRAAAAAAAAKGGLNELPPDLAFSASMYEDSFERKRLKAHDIEAALLSFSHSVHEFLYDDNPVSVIDQLCEQQYAWFYDHQFAADDVAVQHRATALYRIAGWRRIEDIYPSARLFPDKDEESRLVLPSQSPPSFSWIFVCVDAVFNDLESLRSTVLGSNSLGHGVYGLRVHIDGAWRYIIVDDLLPVNNKDELIFTRPVNDKYFWPCILEKALAKLNGGYPALSLSAPDYPRSRLSSRTERINRFSISTRGHSVYPFDGTSFFTSTNYQGNNERQTNCAKTLSDLSGGVGIVRFLHHEQFQLDEWWLTMLDVHSAGAMMVAVSRSANGTLPGIEPSHAYRILQLQQLSGARLVELSSFWTKMQWKGDWSDESVQWQRYREVDAALRNQRSVAKNSSFWMSYMDFIAAFAQVHLCHLFQGFHQRTIEDEWGRNSAGGSCHEQNWHLNPHYRLKISQESPFFINLAVPDTRFTPTDIDSLALHIIRHEQYPVRYASDREEIVVATDYVVTDSISFEGIMEAGEDYWVIPSSHTGGVMGRFLFRIFSQSGFIIWKEDPSYHWNTLTYSDTVECSGEYRTGDDNAQVALCFGSHVTVGNMENKTGSLIVKAQAPDSDENALGIFLVKTTLVEGRPSRSVGVLRDESVVASSPFIMDEIVYLEAKVHPGERYTLVVCVHPVGSQAKLEFTIWSSLPLPQLTPLPVWKKKSVTVSWPQGSGSYYEVTRNPQVEIYPARILDTFVIRMQVKDCSYTDPSIVFFVLANDGRQGEGIKGQIPADRVMVRSQYVRHHVVQCELLMKESMDSLLVVPCLQPAGSFGECTISVATESAEFMIRALSTG</sequence>
<comment type="caution">
    <text evidence="4">The sequence shown here is derived from an EMBL/GenBank/DDBJ whole genome shotgun (WGS) entry which is preliminary data.</text>
</comment>
<gene>
    <name evidence="4" type="ORF">C3747_138g24</name>
</gene>
<dbReference type="InterPro" id="IPR036213">
    <property type="entry name" value="Calpain_III_sf"/>
</dbReference>
<evidence type="ECO:0000313" key="4">
    <source>
        <dbReference type="EMBL" id="PWV05067.1"/>
    </source>
</evidence>
<dbReference type="PROSITE" id="PS50203">
    <property type="entry name" value="CALPAIN_CAT"/>
    <property type="match status" value="1"/>
</dbReference>
<dbReference type="InterPro" id="IPR022682">
    <property type="entry name" value="Calpain_domain_III"/>
</dbReference>
<proteinExistence type="predicted"/>
<dbReference type="PRINTS" id="PR00704">
    <property type="entry name" value="CALPAIN"/>
</dbReference>
<dbReference type="Gene3D" id="3.80.10.10">
    <property type="entry name" value="Ribonuclease Inhibitor"/>
    <property type="match status" value="1"/>
</dbReference>
<dbReference type="Proteomes" id="UP000246078">
    <property type="component" value="Unassembled WGS sequence"/>
</dbReference>
<dbReference type="VEuPathDB" id="TriTrypDB:TcYC6_0096970"/>
<dbReference type="SMART" id="SM00230">
    <property type="entry name" value="CysPc"/>
    <property type="match status" value="1"/>
</dbReference>
<dbReference type="InterPro" id="IPR022684">
    <property type="entry name" value="Calpain_cysteine_protease"/>
</dbReference>
<evidence type="ECO:0000256" key="2">
    <source>
        <dbReference type="PROSITE-ProRule" id="PRU00239"/>
    </source>
</evidence>
<dbReference type="VEuPathDB" id="TriTrypDB:Tc_MARK_1949"/>
<dbReference type="EMBL" id="PRFC01000138">
    <property type="protein sequence ID" value="PWV05067.1"/>
    <property type="molecule type" value="Genomic_DNA"/>
</dbReference>
<dbReference type="Pfam" id="PF01067">
    <property type="entry name" value="Calpain_III"/>
    <property type="match status" value="1"/>
</dbReference>
<accession>A0A2V2WA27</accession>
<evidence type="ECO:0000259" key="3">
    <source>
        <dbReference type="PROSITE" id="PS50203"/>
    </source>
</evidence>
<evidence type="ECO:0000256" key="1">
    <source>
        <dbReference type="PIRSR" id="PIRSR622684-1"/>
    </source>
</evidence>
<dbReference type="GO" id="GO:0006508">
    <property type="term" value="P:proteolysis"/>
    <property type="evidence" value="ECO:0007669"/>
    <property type="project" value="InterPro"/>
</dbReference>
<dbReference type="VEuPathDB" id="TriTrypDB:C3747_138g24"/>
<dbReference type="VEuPathDB" id="TriTrypDB:C4B63_18g78"/>
<dbReference type="VEuPathDB" id="TriTrypDB:TCSYLVIO_003238"/>
<dbReference type="VEuPathDB" id="TriTrypDB:TcCLB.511507.70"/>
<dbReference type="Gene3D" id="3.90.70.10">
    <property type="entry name" value="Cysteine proteinases"/>
    <property type="match status" value="1"/>
</dbReference>
<dbReference type="VEuPathDB" id="TriTrypDB:C4B63_18g79"/>
<dbReference type="SMR" id="A0A2V2WA27"/>
<dbReference type="VEuPathDB" id="TriTrypDB:TcCL_ESM09657"/>
<dbReference type="OrthoDB" id="424753at2759"/>
<feature type="domain" description="Calpain catalytic" evidence="3">
    <location>
        <begin position="270"/>
        <end position="611"/>
    </location>
</feature>
<dbReference type="VEuPathDB" id="TriTrypDB:ECC02_000322"/>
<dbReference type="AlphaFoldDB" id="A0A2V2WA27"/>
<dbReference type="Pfam" id="PF00648">
    <property type="entry name" value="Peptidase_C2"/>
    <property type="match status" value="2"/>
</dbReference>
<feature type="active site" evidence="1">
    <location>
        <position position="531"/>
    </location>
</feature>
<dbReference type="GO" id="GO:0004198">
    <property type="term" value="F:calcium-dependent cysteine-type endopeptidase activity"/>
    <property type="evidence" value="ECO:0007669"/>
    <property type="project" value="InterPro"/>
</dbReference>
<organism evidence="4 5">
    <name type="scientific">Trypanosoma cruzi</name>
    <dbReference type="NCBI Taxonomy" id="5693"/>
    <lineage>
        <taxon>Eukaryota</taxon>
        <taxon>Discoba</taxon>
        <taxon>Euglenozoa</taxon>
        <taxon>Kinetoplastea</taxon>
        <taxon>Metakinetoplastina</taxon>
        <taxon>Trypanosomatida</taxon>
        <taxon>Trypanosomatidae</taxon>
        <taxon>Trypanosoma</taxon>
        <taxon>Schizotrypanum</taxon>
    </lineage>
</organism>
<dbReference type="VEuPathDB" id="TriTrypDB:TcBrA4_0029080"/>
<dbReference type="SUPFAM" id="SSF52047">
    <property type="entry name" value="RNI-like"/>
    <property type="match status" value="1"/>
</dbReference>
<dbReference type="SUPFAM" id="SSF54001">
    <property type="entry name" value="Cysteine proteinases"/>
    <property type="match status" value="1"/>
</dbReference>
<dbReference type="InterPro" id="IPR032675">
    <property type="entry name" value="LRR_dom_sf"/>
</dbReference>
<reference evidence="4 5" key="1">
    <citation type="journal article" date="2018" name="Microb. Genom.">
        <title>Expanding an expanded genome: long-read sequencing of Trypanosoma cruzi.</title>
        <authorList>
            <person name="Berna L."/>
            <person name="Rodriguez M."/>
            <person name="Chiribao M.L."/>
            <person name="Parodi-Talice A."/>
            <person name="Pita S."/>
            <person name="Rijo G."/>
            <person name="Alvarez-Valin F."/>
            <person name="Robello C."/>
        </authorList>
    </citation>
    <scope>NUCLEOTIDE SEQUENCE [LARGE SCALE GENOMIC DNA]</scope>
    <source>
        <strain evidence="4 5">TCC</strain>
    </source>
</reference>
<dbReference type="VEuPathDB" id="TriTrypDB:TcCLB.503909.84"/>
<evidence type="ECO:0000313" key="5">
    <source>
        <dbReference type="Proteomes" id="UP000246078"/>
    </source>
</evidence>
<dbReference type="PANTHER" id="PTHR10183:SF430">
    <property type="entry name" value="CYSTEINE PEPTIDASE, PUTATIVE-RELATED"/>
    <property type="match status" value="1"/>
</dbReference>
<dbReference type="InterPro" id="IPR038765">
    <property type="entry name" value="Papain-like_cys_pep_sf"/>
</dbReference>
<dbReference type="VEuPathDB" id="TriTrypDB:TcG_02295"/>
<dbReference type="PANTHER" id="PTHR10183">
    <property type="entry name" value="CALPAIN"/>
    <property type="match status" value="1"/>
</dbReference>
<comment type="caution">
    <text evidence="2">Lacks conserved residue(s) required for the propagation of feature annotation.</text>
</comment>
<protein>
    <submittedName>
        <fullName evidence="4">Putative calpain-like cysteine peptidase</fullName>
    </submittedName>
</protein>
<dbReference type="SUPFAM" id="SSF49758">
    <property type="entry name" value="Calpain large subunit, middle domain (domain III)"/>
    <property type="match status" value="1"/>
</dbReference>
<name>A0A2V2WA27_TRYCR</name>